<evidence type="ECO:0000256" key="4">
    <source>
        <dbReference type="ARBA" id="ARBA00023136"/>
    </source>
</evidence>
<feature type="transmembrane region" description="Helical" evidence="6">
    <location>
        <begin position="87"/>
        <end position="108"/>
    </location>
</feature>
<feature type="region of interest" description="Disordered" evidence="5">
    <location>
        <begin position="1"/>
        <end position="29"/>
    </location>
</feature>
<name>V4AFA7_LOTGI</name>
<feature type="transmembrane region" description="Helical" evidence="6">
    <location>
        <begin position="55"/>
        <end position="75"/>
    </location>
</feature>
<evidence type="ECO:0000256" key="3">
    <source>
        <dbReference type="ARBA" id="ARBA00022989"/>
    </source>
</evidence>
<feature type="transmembrane region" description="Helical" evidence="6">
    <location>
        <begin position="262"/>
        <end position="290"/>
    </location>
</feature>
<feature type="domain" description="G-protein coupled receptors family 1 profile" evidence="7">
    <location>
        <begin position="67"/>
        <end position="323"/>
    </location>
</feature>
<feature type="transmembrane region" description="Helical" evidence="6">
    <location>
        <begin position="212"/>
        <end position="242"/>
    </location>
</feature>
<protein>
    <recommendedName>
        <fullName evidence="7">G-protein coupled receptors family 1 profile domain-containing protein</fullName>
    </recommendedName>
</protein>
<keyword evidence="4 6" id="KW-0472">Membrane</keyword>
<comment type="subcellular location">
    <subcellularLocation>
        <location evidence="1">Membrane</location>
    </subcellularLocation>
</comment>
<accession>V4AFA7</accession>
<dbReference type="HOGENOM" id="CLU_009579_24_0_1"/>
<dbReference type="Gene3D" id="1.20.1070.10">
    <property type="entry name" value="Rhodopsin 7-helix transmembrane proteins"/>
    <property type="match status" value="1"/>
</dbReference>
<evidence type="ECO:0000256" key="1">
    <source>
        <dbReference type="ARBA" id="ARBA00004370"/>
    </source>
</evidence>
<dbReference type="Pfam" id="PF00001">
    <property type="entry name" value="7tm_1"/>
    <property type="match status" value="1"/>
</dbReference>
<evidence type="ECO:0000256" key="2">
    <source>
        <dbReference type="ARBA" id="ARBA00022692"/>
    </source>
</evidence>
<feature type="transmembrane region" description="Helical" evidence="6">
    <location>
        <begin position="310"/>
        <end position="330"/>
    </location>
</feature>
<dbReference type="PROSITE" id="PS50262">
    <property type="entry name" value="G_PROTEIN_RECEP_F1_2"/>
    <property type="match status" value="1"/>
</dbReference>
<dbReference type="CTD" id="20243044"/>
<sequence length="380" mass="43132">MAEDNSSTLRSESVSELEPRYSQPSSIDQNQSAEAVYQLLLAHHDYRMSEQLHTYLTPVLVGIGVIGNLLAIIILRRGSLRKSSVCFYLAVYGVFNILNLAVVNGTSWLCYILQKPCISTLTDWSCGLWTFIMHLIVYGGIWIVVAMSIDRFVYLCLPSRSLSLCTVFSAKIIVVFILVGLVVISVHTMWTYELQPQGCYIPYHQKDLHTLIWPWISATCFSYLPLALLFIFNVCISISLCLKKDRCNQVTRGNGGQEQHNYIALAVSVLFFSLTMPATIINLIDIHFPIQWLSVELLAQIELTKSITDILTLTNIAGLLFVLLIFSKAFRHELYQTLKGLNLQRESKNYELSEVSKEKDKKDRKHVDYEICNTDVSTNV</sequence>
<reference evidence="8 9" key="1">
    <citation type="journal article" date="2013" name="Nature">
        <title>Insights into bilaterian evolution from three spiralian genomes.</title>
        <authorList>
            <person name="Simakov O."/>
            <person name="Marletaz F."/>
            <person name="Cho S.J."/>
            <person name="Edsinger-Gonzales E."/>
            <person name="Havlak P."/>
            <person name="Hellsten U."/>
            <person name="Kuo D.H."/>
            <person name="Larsson T."/>
            <person name="Lv J."/>
            <person name="Arendt D."/>
            <person name="Savage R."/>
            <person name="Osoegawa K."/>
            <person name="de Jong P."/>
            <person name="Grimwood J."/>
            <person name="Chapman J.A."/>
            <person name="Shapiro H."/>
            <person name="Aerts A."/>
            <person name="Otillar R.P."/>
            <person name="Terry A.Y."/>
            <person name="Boore J.L."/>
            <person name="Grigoriev I.V."/>
            <person name="Lindberg D.R."/>
            <person name="Seaver E.C."/>
            <person name="Weisblat D.A."/>
            <person name="Putnam N.H."/>
            <person name="Rokhsar D.S."/>
        </authorList>
    </citation>
    <scope>NUCLEOTIDE SEQUENCE [LARGE SCALE GENOMIC DNA]</scope>
</reference>
<dbReference type="OMA" id="HAMWTYE"/>
<feature type="transmembrane region" description="Helical" evidence="6">
    <location>
        <begin position="170"/>
        <end position="192"/>
    </location>
</feature>
<organism evidence="8 9">
    <name type="scientific">Lottia gigantea</name>
    <name type="common">Giant owl limpet</name>
    <dbReference type="NCBI Taxonomy" id="225164"/>
    <lineage>
        <taxon>Eukaryota</taxon>
        <taxon>Metazoa</taxon>
        <taxon>Spiralia</taxon>
        <taxon>Lophotrochozoa</taxon>
        <taxon>Mollusca</taxon>
        <taxon>Gastropoda</taxon>
        <taxon>Patellogastropoda</taxon>
        <taxon>Lottioidea</taxon>
        <taxon>Lottiidae</taxon>
        <taxon>Lottia</taxon>
    </lineage>
</organism>
<dbReference type="PANTHER" id="PTHR46641">
    <property type="entry name" value="FMRFAMIDE RECEPTOR-RELATED"/>
    <property type="match status" value="1"/>
</dbReference>
<dbReference type="InterPro" id="IPR017452">
    <property type="entry name" value="GPCR_Rhodpsn_7TM"/>
</dbReference>
<keyword evidence="2 6" id="KW-0812">Transmembrane</keyword>
<dbReference type="SUPFAM" id="SSF81321">
    <property type="entry name" value="Family A G protein-coupled receptor-like"/>
    <property type="match status" value="1"/>
</dbReference>
<dbReference type="GO" id="GO:0016020">
    <property type="term" value="C:membrane"/>
    <property type="evidence" value="ECO:0007669"/>
    <property type="project" value="UniProtKB-SubCell"/>
</dbReference>
<evidence type="ECO:0000256" key="6">
    <source>
        <dbReference type="SAM" id="Phobius"/>
    </source>
</evidence>
<dbReference type="RefSeq" id="XP_009053758.1">
    <property type="nucleotide sequence ID" value="XM_009055510.1"/>
</dbReference>
<feature type="compositionally biased region" description="Polar residues" evidence="5">
    <location>
        <begin position="1"/>
        <end position="14"/>
    </location>
</feature>
<dbReference type="GeneID" id="20243044"/>
<evidence type="ECO:0000313" key="8">
    <source>
        <dbReference type="EMBL" id="ESO95552.1"/>
    </source>
</evidence>
<evidence type="ECO:0000256" key="5">
    <source>
        <dbReference type="SAM" id="MobiDB-lite"/>
    </source>
</evidence>
<proteinExistence type="predicted"/>
<keyword evidence="3 6" id="KW-1133">Transmembrane helix</keyword>
<evidence type="ECO:0000259" key="7">
    <source>
        <dbReference type="PROSITE" id="PS50262"/>
    </source>
</evidence>
<feature type="transmembrane region" description="Helical" evidence="6">
    <location>
        <begin position="128"/>
        <end position="149"/>
    </location>
</feature>
<dbReference type="GO" id="GO:0004930">
    <property type="term" value="F:G protein-coupled receptor activity"/>
    <property type="evidence" value="ECO:0007669"/>
    <property type="project" value="InterPro"/>
</dbReference>
<evidence type="ECO:0000313" key="9">
    <source>
        <dbReference type="Proteomes" id="UP000030746"/>
    </source>
</evidence>
<dbReference type="OrthoDB" id="9990906at2759"/>
<dbReference type="InterPro" id="IPR052954">
    <property type="entry name" value="GPCR-Ligand_Int"/>
</dbReference>
<keyword evidence="9" id="KW-1185">Reference proteome</keyword>
<dbReference type="PROSITE" id="PS00237">
    <property type="entry name" value="G_PROTEIN_RECEP_F1_1"/>
    <property type="match status" value="1"/>
</dbReference>
<dbReference type="InterPro" id="IPR000276">
    <property type="entry name" value="GPCR_Rhodpsn"/>
</dbReference>
<dbReference type="AlphaFoldDB" id="V4AFA7"/>
<dbReference type="KEGG" id="lgi:LOTGIDRAFT_175157"/>
<dbReference type="Proteomes" id="UP000030746">
    <property type="component" value="Unassembled WGS sequence"/>
</dbReference>
<dbReference type="PANTHER" id="PTHR46641:SF25">
    <property type="entry name" value="CNMAMIDE RECEPTOR-RELATED"/>
    <property type="match status" value="1"/>
</dbReference>
<gene>
    <name evidence="8" type="ORF">LOTGIDRAFT_175157</name>
</gene>
<dbReference type="EMBL" id="KB201647">
    <property type="protein sequence ID" value="ESO95552.1"/>
    <property type="molecule type" value="Genomic_DNA"/>
</dbReference>